<evidence type="ECO:0000313" key="3">
    <source>
        <dbReference type="Proteomes" id="UP000789375"/>
    </source>
</evidence>
<proteinExistence type="predicted"/>
<name>A0A9N9C497_FUNMO</name>
<organism evidence="2 3">
    <name type="scientific">Funneliformis mosseae</name>
    <name type="common">Endomycorrhizal fungus</name>
    <name type="synonym">Glomus mosseae</name>
    <dbReference type="NCBI Taxonomy" id="27381"/>
    <lineage>
        <taxon>Eukaryota</taxon>
        <taxon>Fungi</taxon>
        <taxon>Fungi incertae sedis</taxon>
        <taxon>Mucoromycota</taxon>
        <taxon>Glomeromycotina</taxon>
        <taxon>Glomeromycetes</taxon>
        <taxon>Glomerales</taxon>
        <taxon>Glomeraceae</taxon>
        <taxon>Funneliformis</taxon>
    </lineage>
</organism>
<keyword evidence="3" id="KW-1185">Reference proteome</keyword>
<keyword evidence="1" id="KW-1133">Transmembrane helix</keyword>
<evidence type="ECO:0000313" key="2">
    <source>
        <dbReference type="EMBL" id="CAG8588418.1"/>
    </source>
</evidence>
<accession>A0A9N9C497</accession>
<reference evidence="2" key="1">
    <citation type="submission" date="2021-06" db="EMBL/GenBank/DDBJ databases">
        <authorList>
            <person name="Kallberg Y."/>
            <person name="Tangrot J."/>
            <person name="Rosling A."/>
        </authorList>
    </citation>
    <scope>NUCLEOTIDE SEQUENCE</scope>
    <source>
        <strain evidence="2">87-6 pot B 2015</strain>
    </source>
</reference>
<keyword evidence="1" id="KW-0812">Transmembrane</keyword>
<protein>
    <submittedName>
        <fullName evidence="2">3529_t:CDS:1</fullName>
    </submittedName>
</protein>
<evidence type="ECO:0000256" key="1">
    <source>
        <dbReference type="SAM" id="Phobius"/>
    </source>
</evidence>
<dbReference type="EMBL" id="CAJVPP010002132">
    <property type="protein sequence ID" value="CAG8588418.1"/>
    <property type="molecule type" value="Genomic_DNA"/>
</dbReference>
<keyword evidence="1" id="KW-0472">Membrane</keyword>
<sequence length="176" mass="20784">MNYTIICLKNDSLYLSYYILISGIFNNSLYKSSETELKFMTNMDEYLTVENGIHYDSSKLNSWIIYKDMNALYSVPDAEIGYTLEVDLEIPVHLHDYFADYPLVLEKQIVLEDWLSLYNERLVQNKNVEGGKYLSEEKLVQTLFTKKNYVVYYQALQTYIKFGIKVTKIHDTLKFQ</sequence>
<feature type="transmembrane region" description="Helical" evidence="1">
    <location>
        <begin position="12"/>
        <end position="30"/>
    </location>
</feature>
<dbReference type="AlphaFoldDB" id="A0A9N9C497"/>
<gene>
    <name evidence="2" type="ORF">FMOSSE_LOCUS8310</name>
</gene>
<comment type="caution">
    <text evidence="2">The sequence shown here is derived from an EMBL/GenBank/DDBJ whole genome shotgun (WGS) entry which is preliminary data.</text>
</comment>
<dbReference type="Proteomes" id="UP000789375">
    <property type="component" value="Unassembled WGS sequence"/>
</dbReference>